<proteinExistence type="predicted"/>
<protein>
    <submittedName>
        <fullName evidence="1">Uncharacterized protein</fullName>
    </submittedName>
</protein>
<dbReference type="AlphaFoldDB" id="A0A6N3R7T4"/>
<organism evidence="1 2">
    <name type="scientific">Shigella flexneri CCH060</name>
    <dbReference type="NCBI Taxonomy" id="754091"/>
    <lineage>
        <taxon>Bacteria</taxon>
        <taxon>Pseudomonadati</taxon>
        <taxon>Pseudomonadota</taxon>
        <taxon>Gammaproteobacteria</taxon>
        <taxon>Enterobacterales</taxon>
        <taxon>Enterobacteriaceae</taxon>
        <taxon>Shigella</taxon>
    </lineage>
</organism>
<comment type="caution">
    <text evidence="1">The sequence shown here is derived from an EMBL/GenBank/DDBJ whole genome shotgun (WGS) entry which is preliminary data.</text>
</comment>
<gene>
    <name evidence="1" type="ORF">SFCCH060_5182</name>
</gene>
<dbReference type="Proteomes" id="UP000005406">
    <property type="component" value="Unassembled WGS sequence"/>
</dbReference>
<evidence type="ECO:0000313" key="1">
    <source>
        <dbReference type="EMBL" id="EIQ17773.1"/>
    </source>
</evidence>
<name>A0A6N3R7T4_SHIFL</name>
<dbReference type="EMBL" id="AKMW01000010">
    <property type="protein sequence ID" value="EIQ17773.1"/>
    <property type="molecule type" value="Genomic_DNA"/>
</dbReference>
<accession>A0A6N3R7T4</accession>
<sequence length="45" mass="5616">MRKHRFHVVTMHPQLHALAHILYYYRPVPRYPHDRLQHLPWMKSG</sequence>
<reference evidence="1 2" key="1">
    <citation type="submission" date="2012-03" db="EMBL/GenBank/DDBJ databases">
        <authorList>
            <person name="Rasko D."/>
            <person name="Redman J."/>
            <person name="Daugherty S.C."/>
            <person name="Tallon L."/>
            <person name="Sadzewicz L."/>
            <person name="Jones K."/>
            <person name="Santana-Cruz I."/>
            <person name="Liu X."/>
        </authorList>
    </citation>
    <scope>NUCLEOTIDE SEQUENCE [LARGE SCALE GENOMIC DNA]</scope>
    <source>
        <strain evidence="1 2">CCH060</strain>
    </source>
</reference>
<evidence type="ECO:0000313" key="2">
    <source>
        <dbReference type="Proteomes" id="UP000005406"/>
    </source>
</evidence>